<accession>A0A7J0DI59</accession>
<feature type="region of interest" description="Disordered" evidence="1">
    <location>
        <begin position="24"/>
        <end position="43"/>
    </location>
</feature>
<gene>
    <name evidence="2" type="ORF">Acr_00g0041940</name>
</gene>
<dbReference type="AlphaFoldDB" id="A0A7J0DI59"/>
<keyword evidence="3" id="KW-1185">Reference proteome</keyword>
<evidence type="ECO:0000313" key="2">
    <source>
        <dbReference type="EMBL" id="GFS35773.1"/>
    </source>
</evidence>
<name>A0A7J0DI59_9ERIC</name>
<comment type="caution">
    <text evidence="2">The sequence shown here is derived from an EMBL/GenBank/DDBJ whole genome shotgun (WGS) entry which is preliminary data.</text>
</comment>
<protein>
    <submittedName>
        <fullName evidence="2">Uncharacterized protein</fullName>
    </submittedName>
</protein>
<reference evidence="3" key="1">
    <citation type="submission" date="2019-07" db="EMBL/GenBank/DDBJ databases">
        <title>De Novo Assembly of kiwifruit Actinidia rufa.</title>
        <authorList>
            <person name="Sugita-Konishi S."/>
            <person name="Sato K."/>
            <person name="Mori E."/>
            <person name="Abe Y."/>
            <person name="Kisaki G."/>
            <person name="Hamano K."/>
            <person name="Suezawa K."/>
            <person name="Otani M."/>
            <person name="Fukuda T."/>
            <person name="Manabe T."/>
            <person name="Gomi K."/>
            <person name="Tabuchi M."/>
            <person name="Akimitsu K."/>
            <person name="Kataoka I."/>
        </authorList>
    </citation>
    <scope>NUCLEOTIDE SEQUENCE [LARGE SCALE GENOMIC DNA]</scope>
    <source>
        <strain evidence="3">cv. Fuchu</strain>
    </source>
</reference>
<dbReference type="EMBL" id="BJWL01000238">
    <property type="protein sequence ID" value="GFS35773.1"/>
    <property type="molecule type" value="Genomic_DNA"/>
</dbReference>
<proteinExistence type="predicted"/>
<organism evidence="2 3">
    <name type="scientific">Actinidia rufa</name>
    <dbReference type="NCBI Taxonomy" id="165716"/>
    <lineage>
        <taxon>Eukaryota</taxon>
        <taxon>Viridiplantae</taxon>
        <taxon>Streptophyta</taxon>
        <taxon>Embryophyta</taxon>
        <taxon>Tracheophyta</taxon>
        <taxon>Spermatophyta</taxon>
        <taxon>Magnoliopsida</taxon>
        <taxon>eudicotyledons</taxon>
        <taxon>Gunneridae</taxon>
        <taxon>Pentapetalae</taxon>
        <taxon>asterids</taxon>
        <taxon>Ericales</taxon>
        <taxon>Actinidiaceae</taxon>
        <taxon>Actinidia</taxon>
    </lineage>
</organism>
<dbReference type="Proteomes" id="UP000585474">
    <property type="component" value="Unassembled WGS sequence"/>
</dbReference>
<feature type="compositionally biased region" description="Basic and acidic residues" evidence="1">
    <location>
        <begin position="27"/>
        <end position="38"/>
    </location>
</feature>
<sequence>MPPHQVKGCVRSLMGARRACVARRARGNRDEGDDDYHQESVMGGKVNAPSGNIWVVGGAPPTVINGVEFMQEVFAAIKQVVRNTM</sequence>
<evidence type="ECO:0000313" key="3">
    <source>
        <dbReference type="Proteomes" id="UP000585474"/>
    </source>
</evidence>
<evidence type="ECO:0000256" key="1">
    <source>
        <dbReference type="SAM" id="MobiDB-lite"/>
    </source>
</evidence>